<sequence>MAKSNLLDLLNSYRGCFAFTTSELGKTSIVEMRIKLNDAAPVTYRPYRLSLSEREKVNSIINELLTNEIIRESDSEYASPIILVSKKNGDLRLCVDYRALNRKTIKDKYPMPLIEDQIDNLQGQRYFTTLDLTQGYHQIPMSEDSKHLTAFVTPDGHFEYNRMPFGLTNALAVFQRMIHKLLNKHKIPGVMAYMDDIVIGAKTITEGIEKLHQVLNILREANLTLNLKKCHFFKTTIDYLGFEVSENGIRPGTRKTEAVLSFPTPRNPHEIRQFIGLASFFRKFIRNFATIARPLTSLTKANTPWTWGEDQIKSFLKIKEILTNRPVLAIYNPTYLTELHTDASQLGIGGMLLQKENEKSPLRAVAYYSRQTSVEEQHFHSYELETLAVVMSLNRFRVYLLGVQFKIVTDCNALRTALTKTDLVPRLQGGGFLFKISIFRSNIDLVRKCNMRTL</sequence>
<evidence type="ECO:0000313" key="11">
    <source>
        <dbReference type="EMBL" id="CAK1593412.1"/>
    </source>
</evidence>
<dbReference type="GO" id="GO:0008233">
    <property type="term" value="F:peptidase activity"/>
    <property type="evidence" value="ECO:0007669"/>
    <property type="project" value="UniProtKB-KW"/>
</dbReference>
<evidence type="ECO:0000256" key="7">
    <source>
        <dbReference type="ARBA" id="ARBA00022801"/>
    </source>
</evidence>
<accession>A0AAV1LGM6</accession>
<dbReference type="EC" id="2.7.7.49" evidence="1"/>
<dbReference type="InterPro" id="IPR000477">
    <property type="entry name" value="RT_dom"/>
</dbReference>
<dbReference type="Gene3D" id="3.10.10.10">
    <property type="entry name" value="HIV Type 1 Reverse Transcriptase, subunit A, domain 1"/>
    <property type="match status" value="1"/>
</dbReference>
<keyword evidence="4" id="KW-0548">Nucleotidyltransferase</keyword>
<evidence type="ECO:0000313" key="12">
    <source>
        <dbReference type="Proteomes" id="UP001314205"/>
    </source>
</evidence>
<dbReference type="InterPro" id="IPR041577">
    <property type="entry name" value="RT_RNaseH_2"/>
</dbReference>
<keyword evidence="6" id="KW-0255">Endonuclease</keyword>
<gene>
    <name evidence="11" type="ORF">PARMNEM_LOCUS13194</name>
</gene>
<keyword evidence="9" id="KW-0511">Multifunctional enzyme</keyword>
<dbReference type="GO" id="GO:0003964">
    <property type="term" value="F:RNA-directed DNA polymerase activity"/>
    <property type="evidence" value="ECO:0007669"/>
    <property type="project" value="UniProtKB-KW"/>
</dbReference>
<reference evidence="11 12" key="1">
    <citation type="submission" date="2023-11" db="EMBL/GenBank/DDBJ databases">
        <authorList>
            <person name="Hedman E."/>
            <person name="Englund M."/>
            <person name="Stromberg M."/>
            <person name="Nyberg Akerstrom W."/>
            <person name="Nylinder S."/>
            <person name="Jareborg N."/>
            <person name="Kallberg Y."/>
            <person name="Kronander E."/>
        </authorList>
    </citation>
    <scope>NUCLEOTIDE SEQUENCE [LARGE SCALE GENOMIC DNA]</scope>
</reference>
<evidence type="ECO:0000256" key="1">
    <source>
        <dbReference type="ARBA" id="ARBA00012493"/>
    </source>
</evidence>
<dbReference type="Pfam" id="PF00078">
    <property type="entry name" value="RVT_1"/>
    <property type="match status" value="1"/>
</dbReference>
<dbReference type="SUPFAM" id="SSF56672">
    <property type="entry name" value="DNA/RNA polymerases"/>
    <property type="match status" value="1"/>
</dbReference>
<evidence type="ECO:0000256" key="4">
    <source>
        <dbReference type="ARBA" id="ARBA00022695"/>
    </source>
</evidence>
<evidence type="ECO:0000256" key="2">
    <source>
        <dbReference type="ARBA" id="ARBA00022670"/>
    </source>
</evidence>
<dbReference type="InterPro" id="IPR043502">
    <property type="entry name" value="DNA/RNA_pol_sf"/>
</dbReference>
<dbReference type="AlphaFoldDB" id="A0AAV1LGM6"/>
<dbReference type="GO" id="GO:0006508">
    <property type="term" value="P:proteolysis"/>
    <property type="evidence" value="ECO:0007669"/>
    <property type="project" value="UniProtKB-KW"/>
</dbReference>
<dbReference type="FunFam" id="3.30.70.270:FF:000020">
    <property type="entry name" value="Transposon Tf2-6 polyprotein-like Protein"/>
    <property type="match status" value="1"/>
</dbReference>
<keyword evidence="12" id="KW-1185">Reference proteome</keyword>
<dbReference type="Proteomes" id="UP001314205">
    <property type="component" value="Unassembled WGS sequence"/>
</dbReference>
<dbReference type="InterPro" id="IPR050951">
    <property type="entry name" value="Retrovirus_Pol_polyprotein"/>
</dbReference>
<evidence type="ECO:0000256" key="3">
    <source>
        <dbReference type="ARBA" id="ARBA00022679"/>
    </source>
</evidence>
<keyword evidence="3" id="KW-0808">Transferase</keyword>
<dbReference type="CDD" id="cd09274">
    <property type="entry name" value="RNase_HI_RT_Ty3"/>
    <property type="match status" value="1"/>
</dbReference>
<evidence type="ECO:0000256" key="8">
    <source>
        <dbReference type="ARBA" id="ARBA00022918"/>
    </source>
</evidence>
<name>A0AAV1LGM6_9NEOP</name>
<dbReference type="CDD" id="cd01647">
    <property type="entry name" value="RT_LTR"/>
    <property type="match status" value="1"/>
</dbReference>
<evidence type="ECO:0000256" key="5">
    <source>
        <dbReference type="ARBA" id="ARBA00022722"/>
    </source>
</evidence>
<keyword evidence="2" id="KW-0645">Protease</keyword>
<dbReference type="GO" id="GO:0004519">
    <property type="term" value="F:endonuclease activity"/>
    <property type="evidence" value="ECO:0007669"/>
    <property type="project" value="UniProtKB-KW"/>
</dbReference>
<dbReference type="PROSITE" id="PS50878">
    <property type="entry name" value="RT_POL"/>
    <property type="match status" value="1"/>
</dbReference>
<feature type="domain" description="Reverse transcriptase" evidence="10">
    <location>
        <begin position="65"/>
        <end position="244"/>
    </location>
</feature>
<protein>
    <recommendedName>
        <fullName evidence="1">RNA-directed DNA polymerase</fullName>
        <ecNumber evidence="1">2.7.7.49</ecNumber>
    </recommendedName>
</protein>
<keyword evidence="7" id="KW-0378">Hydrolase</keyword>
<keyword evidence="8" id="KW-0695">RNA-directed DNA polymerase</keyword>
<comment type="caution">
    <text evidence="11">The sequence shown here is derived from an EMBL/GenBank/DDBJ whole genome shotgun (WGS) entry which is preliminary data.</text>
</comment>
<proteinExistence type="predicted"/>
<dbReference type="PANTHER" id="PTHR37984">
    <property type="entry name" value="PROTEIN CBG26694"/>
    <property type="match status" value="1"/>
</dbReference>
<dbReference type="Pfam" id="PF17919">
    <property type="entry name" value="RT_RNaseH_2"/>
    <property type="match status" value="1"/>
</dbReference>
<keyword evidence="5" id="KW-0540">Nuclease</keyword>
<organism evidence="11 12">
    <name type="scientific">Parnassius mnemosyne</name>
    <name type="common">clouded apollo</name>
    <dbReference type="NCBI Taxonomy" id="213953"/>
    <lineage>
        <taxon>Eukaryota</taxon>
        <taxon>Metazoa</taxon>
        <taxon>Ecdysozoa</taxon>
        <taxon>Arthropoda</taxon>
        <taxon>Hexapoda</taxon>
        <taxon>Insecta</taxon>
        <taxon>Pterygota</taxon>
        <taxon>Neoptera</taxon>
        <taxon>Endopterygota</taxon>
        <taxon>Lepidoptera</taxon>
        <taxon>Glossata</taxon>
        <taxon>Ditrysia</taxon>
        <taxon>Papilionoidea</taxon>
        <taxon>Papilionidae</taxon>
        <taxon>Parnassiinae</taxon>
        <taxon>Parnassini</taxon>
        <taxon>Parnassius</taxon>
        <taxon>Driopa</taxon>
    </lineage>
</organism>
<dbReference type="InterPro" id="IPR043128">
    <property type="entry name" value="Rev_trsase/Diguanyl_cyclase"/>
</dbReference>
<dbReference type="Gene3D" id="3.30.70.270">
    <property type="match status" value="2"/>
</dbReference>
<evidence type="ECO:0000256" key="9">
    <source>
        <dbReference type="ARBA" id="ARBA00023268"/>
    </source>
</evidence>
<dbReference type="EMBL" id="CAVLGL010000088">
    <property type="protein sequence ID" value="CAK1593412.1"/>
    <property type="molecule type" value="Genomic_DNA"/>
</dbReference>
<dbReference type="PANTHER" id="PTHR37984:SF5">
    <property type="entry name" value="PROTEIN NYNRIN-LIKE"/>
    <property type="match status" value="1"/>
</dbReference>
<evidence type="ECO:0000256" key="6">
    <source>
        <dbReference type="ARBA" id="ARBA00022759"/>
    </source>
</evidence>
<dbReference type="FunFam" id="3.10.10.10:FF:000007">
    <property type="entry name" value="Retrovirus-related Pol polyprotein from transposon 17.6-like Protein"/>
    <property type="match status" value="1"/>
</dbReference>
<evidence type="ECO:0000259" key="10">
    <source>
        <dbReference type="PROSITE" id="PS50878"/>
    </source>
</evidence>